<evidence type="ECO:0000313" key="2">
    <source>
        <dbReference type="EMBL" id="KAJ8298494.1"/>
    </source>
</evidence>
<reference evidence="2 3" key="1">
    <citation type="submission" date="2022-12" db="EMBL/GenBank/DDBJ databases">
        <title>Chromosome-level genome of Tegillarca granosa.</title>
        <authorList>
            <person name="Kim J."/>
        </authorList>
    </citation>
    <scope>NUCLEOTIDE SEQUENCE [LARGE SCALE GENOMIC DNA]</scope>
    <source>
        <strain evidence="2">Teg-2019</strain>
        <tissue evidence="2">Adductor muscle</tissue>
    </source>
</reference>
<sequence length="635" mass="72868">MTEILAVDPYRLNAYSNSVSFDLGFKDMYTKTIDVPQKEEEYNPEVSMKKTPCKEWELDVRALISTKKWLMNYGLKRNKLTLKQLLPVIGFKLSDDYDRTLKKPVSSKYANGLFNQVYRPDGKTFNITCSREKLKVIEGRLIQAIQLYKRRLDWLTSESRRVFGVIEERALTVVLDIRNMSPQQFDQYRIAFEKVIYEQLTQVAKFNLIRAADDMQLYQPECVPVTHDTIGGANEAVYLFTEGTSIETCKEILHEKVLALKEKIPVHVVSYNCDSSDTVRSLREFTRKTGSKFHAYAVIMEMDSYEGQPVDPKTNRANIVLKKKTFGGIPPGAGMRDDVVLLFEELEEARNILSSLQAVSQDIPEPKIQTESKINKAIQSADRDEQYMGSKEWLVKYGLHARGLEMFDILSGVAFKHEDGVVDVRKVPPNNTQTDSVSHAKLVNAKYCDKFPVVKWKDGRCVHVQVTPELHRHYEQKIKIAMNVFQQRIDWLNQGSRALFGTVIEDQIYIIIDTSASMLPSIQFLKEKLFVLMQEQLRHKMKVNFVSFNSKAVAWQNRLVEVDEHSLQSAWKWIQNLSCWGSTNTYAALQIALSDPSTQAIYLLTDGRPDQPPKSIIAQVQMQHCVPVHSISFNL</sequence>
<name>A0ABQ9DZJ9_TEGGR</name>
<dbReference type="InterPro" id="IPR002035">
    <property type="entry name" value="VWF_A"/>
</dbReference>
<evidence type="ECO:0000259" key="1">
    <source>
        <dbReference type="Pfam" id="PF13768"/>
    </source>
</evidence>
<protein>
    <recommendedName>
        <fullName evidence="1">VWFA domain-containing protein</fullName>
    </recommendedName>
</protein>
<accession>A0ABQ9DZJ9</accession>
<keyword evidence="3" id="KW-1185">Reference proteome</keyword>
<dbReference type="PANTHER" id="PTHR46785:SF1">
    <property type="entry name" value="VON WILLEBRAND FACTOR A DOMAIN-CONTAINING PROTEIN 3B"/>
    <property type="match status" value="1"/>
</dbReference>
<gene>
    <name evidence="2" type="ORF">KUTeg_025025</name>
</gene>
<dbReference type="Gene3D" id="3.40.50.410">
    <property type="entry name" value="von Willebrand factor, type A domain"/>
    <property type="match status" value="1"/>
</dbReference>
<proteinExistence type="predicted"/>
<dbReference type="Pfam" id="PF13768">
    <property type="entry name" value="VWA_3"/>
    <property type="match status" value="1"/>
</dbReference>
<comment type="caution">
    <text evidence="2">The sequence shown here is derived from an EMBL/GenBank/DDBJ whole genome shotgun (WGS) entry which is preliminary data.</text>
</comment>
<feature type="domain" description="VWFA" evidence="1">
    <location>
        <begin position="507"/>
        <end position="631"/>
    </location>
</feature>
<evidence type="ECO:0000313" key="3">
    <source>
        <dbReference type="Proteomes" id="UP001217089"/>
    </source>
</evidence>
<dbReference type="Proteomes" id="UP001217089">
    <property type="component" value="Unassembled WGS sequence"/>
</dbReference>
<dbReference type="SUPFAM" id="SSF53300">
    <property type="entry name" value="vWA-like"/>
    <property type="match status" value="1"/>
</dbReference>
<dbReference type="InterPro" id="IPR036465">
    <property type="entry name" value="vWFA_dom_sf"/>
</dbReference>
<organism evidence="2 3">
    <name type="scientific">Tegillarca granosa</name>
    <name type="common">Malaysian cockle</name>
    <name type="synonym">Anadara granosa</name>
    <dbReference type="NCBI Taxonomy" id="220873"/>
    <lineage>
        <taxon>Eukaryota</taxon>
        <taxon>Metazoa</taxon>
        <taxon>Spiralia</taxon>
        <taxon>Lophotrochozoa</taxon>
        <taxon>Mollusca</taxon>
        <taxon>Bivalvia</taxon>
        <taxon>Autobranchia</taxon>
        <taxon>Pteriomorphia</taxon>
        <taxon>Arcoida</taxon>
        <taxon>Arcoidea</taxon>
        <taxon>Arcidae</taxon>
        <taxon>Tegillarca</taxon>
    </lineage>
</organism>
<dbReference type="EMBL" id="JARBDR010000923">
    <property type="protein sequence ID" value="KAJ8298494.1"/>
    <property type="molecule type" value="Genomic_DNA"/>
</dbReference>
<dbReference type="PANTHER" id="PTHR46785">
    <property type="entry name" value="VON WILLEBRAND FACTOR A DOMAIN-CONTAINING PROTEIN 3B"/>
    <property type="match status" value="1"/>
</dbReference>